<reference evidence="3 4" key="1">
    <citation type="submission" date="2023-04" db="EMBL/GenBank/DDBJ databases">
        <title>Fusibacter bizertensis strain WBS, isolated from littoral bottom sediments of the Arctic seas - biochemical and genomic analysis.</title>
        <authorList>
            <person name="Brioukhanov A.L."/>
        </authorList>
    </citation>
    <scope>NUCLEOTIDE SEQUENCE [LARGE SCALE GENOMIC DNA]</scope>
    <source>
        <strain evidence="3 4">WBS</strain>
    </source>
</reference>
<evidence type="ECO:0000313" key="4">
    <source>
        <dbReference type="Proteomes" id="UP001158045"/>
    </source>
</evidence>
<feature type="signal peptide" evidence="1">
    <location>
        <begin position="1"/>
        <end position="21"/>
    </location>
</feature>
<name>A0ABT6NE91_9FIRM</name>
<dbReference type="InterPro" id="IPR019198">
    <property type="entry name" value="Beta_propeller_containing"/>
</dbReference>
<dbReference type="Gene3D" id="3.30.457.10">
    <property type="entry name" value="Copper amine oxidase-like, N-terminal domain"/>
    <property type="match status" value="1"/>
</dbReference>
<dbReference type="Pfam" id="PF07833">
    <property type="entry name" value="Cu_amine_oxidN1"/>
    <property type="match status" value="1"/>
</dbReference>
<dbReference type="InterPro" id="IPR012854">
    <property type="entry name" value="Cu_amine_oxidase-like_N"/>
</dbReference>
<keyword evidence="4" id="KW-1185">Reference proteome</keyword>
<organism evidence="3 4">
    <name type="scientific">Fusibacter bizertensis</name>
    <dbReference type="NCBI Taxonomy" id="1488331"/>
    <lineage>
        <taxon>Bacteria</taxon>
        <taxon>Bacillati</taxon>
        <taxon>Bacillota</taxon>
        <taxon>Clostridia</taxon>
        <taxon>Eubacteriales</taxon>
        <taxon>Eubacteriales Family XII. Incertae Sedis</taxon>
        <taxon>Fusibacter</taxon>
    </lineage>
</organism>
<proteinExistence type="predicted"/>
<dbReference type="RefSeq" id="WP_281094636.1">
    <property type="nucleotide sequence ID" value="NZ_JARYZI010000007.1"/>
</dbReference>
<comment type="caution">
    <text evidence="3">The sequence shown here is derived from an EMBL/GenBank/DDBJ whole genome shotgun (WGS) entry which is preliminary data.</text>
</comment>
<gene>
    <name evidence="3" type="ORF">QE109_11330</name>
</gene>
<protein>
    <submittedName>
        <fullName evidence="3">Beta-propeller domain-containing protein</fullName>
    </submittedName>
</protein>
<evidence type="ECO:0000256" key="1">
    <source>
        <dbReference type="SAM" id="SignalP"/>
    </source>
</evidence>
<keyword evidence="1" id="KW-0732">Signal</keyword>
<evidence type="ECO:0000313" key="3">
    <source>
        <dbReference type="EMBL" id="MDH8678744.1"/>
    </source>
</evidence>
<dbReference type="Proteomes" id="UP001158045">
    <property type="component" value="Unassembled WGS sequence"/>
</dbReference>
<dbReference type="EMBL" id="JARYZI010000007">
    <property type="protein sequence ID" value="MDH8678744.1"/>
    <property type="molecule type" value="Genomic_DNA"/>
</dbReference>
<dbReference type="InterPro" id="IPR036582">
    <property type="entry name" value="Mao_N_sf"/>
</dbReference>
<accession>A0ABT6NE91</accession>
<sequence>MLKKLVTFTFLALICWIPSFAADEIQIEIDGEPLVLDVVPQIENGRTLVPFKAILEALGLKIDWLGEQRIATAYNSEMNVSVKIDGAYGNINGELFRLDVPAKVVDGRTLVPLKFISEAFGNEVSWNAEKRLILIKSGFKPYVYTETLPTVDSIEKLKLILEYAGKYTNYISPVLDDFIMAPILEDKGNAADDLIAESAPAAESEHSETNVQVEGVDEADIIKTDGNLIYQLRAQDLKITDISTDEMKNIATIKFEDFTHASELYLYDSKLIVIGSSQMYYPMFEDFGFDIMPMPQYAPQTYIYFYDVSEPENPVLIRKYVGDGTYMTSRLTGGKLYMVWNKWLNNYNLTAENILPKFTDQLFFSGSDVVKASTINFDTLRYFPDTVESNMMITLGFNLDHITYAPHLAAYLGNSTNIYANLDTMIIAMDRYHYDVRAMGESFAPSFRNTTELYKFDLVDGTINFSAKGSVPGHVLNQFSMDAYKGDYRIATTSGETWSDTSQNNVYVLGSDMKIKGKLEGLAPGERIYSARFAEDRAYLVTFKQVDPFFVIDLKEPSKPEVLGYLKIPGFSDYLHPYDANTVIGFGRETIDTANGPILGGIKIAMFDVTDVTKPVEKSKIVLGSSNSWSEVLNNHKALLISKDKNLFALPVTLYSRVDNDIKFTFQGAYVYSISPTSGFVLRGTSTHLTQPEIDDSMLKWYDTSKNVSRVIWSGTNLYTLSNYGIKKHNLDDMMELEFLIY</sequence>
<feature type="domain" description="Copper amine oxidase-like N-terminal" evidence="2">
    <location>
        <begin position="29"/>
        <end position="135"/>
    </location>
</feature>
<feature type="chain" id="PRO_5046902305" evidence="1">
    <location>
        <begin position="22"/>
        <end position="742"/>
    </location>
</feature>
<dbReference type="SUPFAM" id="SSF55383">
    <property type="entry name" value="Copper amine oxidase, domain N"/>
    <property type="match status" value="1"/>
</dbReference>
<evidence type="ECO:0000259" key="2">
    <source>
        <dbReference type="Pfam" id="PF07833"/>
    </source>
</evidence>
<dbReference type="Pfam" id="PF09826">
    <property type="entry name" value="Beta_propel"/>
    <property type="match status" value="1"/>
</dbReference>